<dbReference type="PROSITE" id="PS51199">
    <property type="entry name" value="SF4_HELICASE"/>
    <property type="match status" value="1"/>
</dbReference>
<evidence type="ECO:0000256" key="5">
    <source>
        <dbReference type="ARBA" id="ARBA00022801"/>
    </source>
</evidence>
<dbReference type="InterPro" id="IPR016136">
    <property type="entry name" value="DNA_helicase_N/primase_C"/>
</dbReference>
<sequence length="454" mass="50900">MPARVMPNDLDAERSVLGSMLMSKNACSEALGKLHPEDFYQEPHRLIFSAMSALYAQNQPVDVTTVTAYLRNLNQLEKTGGVEYLFQLSESVPTIKHTPFYCKIIEDKAVLRRLIRQSERIVEGAYGELENIDDFISQSEQDMLKVTRDRTTGEFKDVHSVIREVTNQLMLNSQNRGEVAGIATKFRDLDHITQGFQPGDLIIIGARPSVGKTAFALNIATNVAHKSDEAVAFFSLEMPAEQLIKRCISAMGGIEGGQLRNGEILTNDANKYYAATERVSECNLYIDDTPGIKINDLIAKARRLKQDHGLKMILIDYLQLIVGNGKESRQQEVSDISRQLKGLARELEVPLIALSQLSRSLERRDDKRPMMSDLRESGAIEQDADIIIFLYREGYYDQQADKGSDTGIVEVNVAKHRNGPTGKVELALEKNYSRFSDLARMAEPGISQSKDLRK</sequence>
<keyword evidence="2 12" id="KW-0639">Primosome</keyword>
<reference evidence="14" key="1">
    <citation type="submission" date="2020-10" db="EMBL/GenBank/DDBJ databases">
        <authorList>
            <person name="Gilroy R."/>
        </authorList>
    </citation>
    <scope>NUCLEOTIDE SEQUENCE</scope>
    <source>
        <strain evidence="14">CHK195-11698</strain>
    </source>
</reference>
<proteinExistence type="inferred from homology"/>
<dbReference type="PANTHER" id="PTHR30153">
    <property type="entry name" value="REPLICATIVE DNA HELICASE DNAB"/>
    <property type="match status" value="1"/>
</dbReference>
<evidence type="ECO:0000256" key="6">
    <source>
        <dbReference type="ARBA" id="ARBA00022806"/>
    </source>
</evidence>
<dbReference type="InterPro" id="IPR027417">
    <property type="entry name" value="P-loop_NTPase"/>
</dbReference>
<dbReference type="FunFam" id="3.40.50.300:FF:000076">
    <property type="entry name" value="Replicative DNA helicase"/>
    <property type="match status" value="1"/>
</dbReference>
<evidence type="ECO:0000256" key="12">
    <source>
        <dbReference type="RuleBase" id="RU362085"/>
    </source>
</evidence>
<dbReference type="GO" id="GO:0042802">
    <property type="term" value="F:identical protein binding"/>
    <property type="evidence" value="ECO:0007669"/>
    <property type="project" value="UniProtKB-ARBA"/>
</dbReference>
<dbReference type="InterPro" id="IPR007693">
    <property type="entry name" value="DNA_helicase_DnaB-like_N"/>
</dbReference>
<dbReference type="InterPro" id="IPR007692">
    <property type="entry name" value="DNA_helicase_DnaB"/>
</dbReference>
<name>A0A9D1KZV1_9FIRM</name>
<dbReference type="CDD" id="cd00984">
    <property type="entry name" value="DnaB_C"/>
    <property type="match status" value="1"/>
</dbReference>
<keyword evidence="6 12" id="KW-0347">Helicase</keyword>
<dbReference type="EC" id="5.6.2.3" evidence="11 12"/>
<dbReference type="Pfam" id="PF00772">
    <property type="entry name" value="DnaB"/>
    <property type="match status" value="1"/>
</dbReference>
<gene>
    <name evidence="14" type="primary">dnaB</name>
    <name evidence="14" type="ORF">IAD15_03290</name>
</gene>
<dbReference type="AlphaFoldDB" id="A0A9D1KZV1"/>
<dbReference type="GO" id="GO:0006269">
    <property type="term" value="P:DNA replication, synthesis of primer"/>
    <property type="evidence" value="ECO:0007669"/>
    <property type="project" value="UniProtKB-UniRule"/>
</dbReference>
<keyword evidence="8 12" id="KW-0238">DNA-binding</keyword>
<dbReference type="GO" id="GO:0016787">
    <property type="term" value="F:hydrolase activity"/>
    <property type="evidence" value="ECO:0007669"/>
    <property type="project" value="UniProtKB-KW"/>
</dbReference>
<comment type="caution">
    <text evidence="14">The sequence shown here is derived from an EMBL/GenBank/DDBJ whole genome shotgun (WGS) entry which is preliminary data.</text>
</comment>
<dbReference type="InterPro" id="IPR007694">
    <property type="entry name" value="DNA_helicase_DnaB-like_C"/>
</dbReference>
<dbReference type="FunFam" id="1.10.860.10:FF:000001">
    <property type="entry name" value="Replicative DNA helicase"/>
    <property type="match status" value="1"/>
</dbReference>
<accession>A0A9D1KZV1</accession>
<dbReference type="SMART" id="SM00382">
    <property type="entry name" value="AAA"/>
    <property type="match status" value="1"/>
</dbReference>
<evidence type="ECO:0000256" key="7">
    <source>
        <dbReference type="ARBA" id="ARBA00022840"/>
    </source>
</evidence>
<evidence type="ECO:0000313" key="15">
    <source>
        <dbReference type="Proteomes" id="UP000824175"/>
    </source>
</evidence>
<dbReference type="GO" id="GO:0043139">
    <property type="term" value="F:5'-3' DNA helicase activity"/>
    <property type="evidence" value="ECO:0007669"/>
    <property type="project" value="UniProtKB-EC"/>
</dbReference>
<dbReference type="GO" id="GO:0005829">
    <property type="term" value="C:cytosol"/>
    <property type="evidence" value="ECO:0007669"/>
    <property type="project" value="TreeGrafter"/>
</dbReference>
<dbReference type="NCBIfam" id="NF004384">
    <property type="entry name" value="PRK05748.1"/>
    <property type="match status" value="1"/>
</dbReference>
<dbReference type="Gene3D" id="3.40.50.300">
    <property type="entry name" value="P-loop containing nucleotide triphosphate hydrolases"/>
    <property type="match status" value="1"/>
</dbReference>
<feature type="domain" description="SF4 helicase" evidence="13">
    <location>
        <begin position="175"/>
        <end position="442"/>
    </location>
</feature>
<dbReference type="PANTHER" id="PTHR30153:SF2">
    <property type="entry name" value="REPLICATIVE DNA HELICASE"/>
    <property type="match status" value="1"/>
</dbReference>
<organism evidence="14 15">
    <name type="scientific">Candidatus Fimiplasma intestinipullorum</name>
    <dbReference type="NCBI Taxonomy" id="2840825"/>
    <lineage>
        <taxon>Bacteria</taxon>
        <taxon>Bacillati</taxon>
        <taxon>Bacillota</taxon>
        <taxon>Clostridia</taxon>
        <taxon>Eubacteriales</taxon>
        <taxon>Candidatus Fimiplasma</taxon>
    </lineage>
</organism>
<dbReference type="Gene3D" id="1.10.860.10">
    <property type="entry name" value="DNAb Helicase, Chain A"/>
    <property type="match status" value="1"/>
</dbReference>
<dbReference type="Proteomes" id="UP000824175">
    <property type="component" value="Unassembled WGS sequence"/>
</dbReference>
<keyword evidence="7 12" id="KW-0067">ATP-binding</keyword>
<keyword evidence="4 12" id="KW-0547">Nucleotide-binding</keyword>
<dbReference type="InterPro" id="IPR003593">
    <property type="entry name" value="AAA+_ATPase"/>
</dbReference>
<dbReference type="GO" id="GO:1990077">
    <property type="term" value="C:primosome complex"/>
    <property type="evidence" value="ECO:0007669"/>
    <property type="project" value="UniProtKB-UniRule"/>
</dbReference>
<evidence type="ECO:0000256" key="11">
    <source>
        <dbReference type="NCBIfam" id="TIGR00665"/>
    </source>
</evidence>
<evidence type="ECO:0000256" key="4">
    <source>
        <dbReference type="ARBA" id="ARBA00022741"/>
    </source>
</evidence>
<dbReference type="InterPro" id="IPR036185">
    <property type="entry name" value="DNA_heli_DnaB-like_N_sf"/>
</dbReference>
<keyword evidence="5 12" id="KW-0378">Hydrolase</keyword>
<comment type="catalytic activity">
    <reaction evidence="10 12">
        <text>ATP + H2O = ADP + phosphate + H(+)</text>
        <dbReference type="Rhea" id="RHEA:13065"/>
        <dbReference type="ChEBI" id="CHEBI:15377"/>
        <dbReference type="ChEBI" id="CHEBI:15378"/>
        <dbReference type="ChEBI" id="CHEBI:30616"/>
        <dbReference type="ChEBI" id="CHEBI:43474"/>
        <dbReference type="ChEBI" id="CHEBI:456216"/>
        <dbReference type="EC" id="5.6.2.3"/>
    </reaction>
</comment>
<evidence type="ECO:0000256" key="10">
    <source>
        <dbReference type="ARBA" id="ARBA00048954"/>
    </source>
</evidence>
<dbReference type="GO" id="GO:0003677">
    <property type="term" value="F:DNA binding"/>
    <property type="evidence" value="ECO:0007669"/>
    <property type="project" value="UniProtKB-UniRule"/>
</dbReference>
<comment type="function">
    <text evidence="12">The main replicative DNA helicase, it participates in initiation and elongation during chromosome replication. Travels ahead of the DNA replisome, separating dsDNA into templates for DNA synthesis. A processive ATP-dependent 5'-3' DNA helicase it has DNA-dependent ATPase activity.</text>
</comment>
<evidence type="ECO:0000256" key="3">
    <source>
        <dbReference type="ARBA" id="ARBA00022705"/>
    </source>
</evidence>
<dbReference type="GO" id="GO:0005524">
    <property type="term" value="F:ATP binding"/>
    <property type="evidence" value="ECO:0007669"/>
    <property type="project" value="UniProtKB-UniRule"/>
</dbReference>
<evidence type="ECO:0000256" key="9">
    <source>
        <dbReference type="ARBA" id="ARBA00023235"/>
    </source>
</evidence>
<evidence type="ECO:0000313" key="14">
    <source>
        <dbReference type="EMBL" id="HIU13075.1"/>
    </source>
</evidence>
<evidence type="ECO:0000256" key="1">
    <source>
        <dbReference type="ARBA" id="ARBA00008428"/>
    </source>
</evidence>
<reference evidence="14" key="2">
    <citation type="journal article" date="2021" name="PeerJ">
        <title>Extensive microbial diversity within the chicken gut microbiome revealed by metagenomics and culture.</title>
        <authorList>
            <person name="Gilroy R."/>
            <person name="Ravi A."/>
            <person name="Getino M."/>
            <person name="Pursley I."/>
            <person name="Horton D.L."/>
            <person name="Alikhan N.F."/>
            <person name="Baker D."/>
            <person name="Gharbi K."/>
            <person name="Hall N."/>
            <person name="Watson M."/>
            <person name="Adriaenssens E.M."/>
            <person name="Foster-Nyarko E."/>
            <person name="Jarju S."/>
            <person name="Secka A."/>
            <person name="Antonio M."/>
            <person name="Oren A."/>
            <person name="Chaudhuri R.R."/>
            <person name="La Ragione R."/>
            <person name="Hildebrand F."/>
            <person name="Pallen M.J."/>
        </authorList>
    </citation>
    <scope>NUCLEOTIDE SEQUENCE</scope>
    <source>
        <strain evidence="14">CHK195-11698</strain>
    </source>
</reference>
<dbReference type="Pfam" id="PF03796">
    <property type="entry name" value="DnaB_C"/>
    <property type="match status" value="1"/>
</dbReference>
<dbReference type="NCBIfam" id="TIGR00665">
    <property type="entry name" value="DnaB"/>
    <property type="match status" value="1"/>
</dbReference>
<protein>
    <recommendedName>
        <fullName evidence="11 12">Replicative DNA helicase</fullName>
        <ecNumber evidence="11 12">5.6.2.3</ecNumber>
    </recommendedName>
</protein>
<dbReference type="SUPFAM" id="SSF52540">
    <property type="entry name" value="P-loop containing nucleoside triphosphate hydrolases"/>
    <property type="match status" value="1"/>
</dbReference>
<comment type="similarity">
    <text evidence="1 12">Belongs to the helicase family. DnaB subfamily.</text>
</comment>
<evidence type="ECO:0000256" key="8">
    <source>
        <dbReference type="ARBA" id="ARBA00023125"/>
    </source>
</evidence>
<keyword evidence="9" id="KW-0413">Isomerase</keyword>
<dbReference type="SUPFAM" id="SSF48024">
    <property type="entry name" value="N-terminal domain of DnaB helicase"/>
    <property type="match status" value="1"/>
</dbReference>
<keyword evidence="3 12" id="KW-0235">DNA replication</keyword>
<dbReference type="EMBL" id="DVMJ01000022">
    <property type="protein sequence ID" value="HIU13075.1"/>
    <property type="molecule type" value="Genomic_DNA"/>
</dbReference>
<evidence type="ECO:0000256" key="2">
    <source>
        <dbReference type="ARBA" id="ARBA00022515"/>
    </source>
</evidence>
<evidence type="ECO:0000259" key="13">
    <source>
        <dbReference type="PROSITE" id="PS51199"/>
    </source>
</evidence>